<dbReference type="OrthoDB" id="2360475at2"/>
<dbReference type="PANTHER" id="PTHR32309">
    <property type="entry name" value="TYROSINE-PROTEIN KINASE"/>
    <property type="match status" value="1"/>
</dbReference>
<keyword evidence="9 12" id="KW-0472">Membrane</keyword>
<feature type="domain" description="Polysaccharide chain length determinant N-terminal" evidence="13">
    <location>
        <begin position="3"/>
        <end position="92"/>
    </location>
</feature>
<dbReference type="EMBL" id="FNYT01000006">
    <property type="protein sequence ID" value="SEJ00792.1"/>
    <property type="molecule type" value="Genomic_DNA"/>
</dbReference>
<organism evidence="15 17">
    <name type="scientific">Trichococcus ilyis</name>
    <dbReference type="NCBI Taxonomy" id="640938"/>
    <lineage>
        <taxon>Bacteria</taxon>
        <taxon>Bacillati</taxon>
        <taxon>Bacillota</taxon>
        <taxon>Bacilli</taxon>
        <taxon>Lactobacillales</taxon>
        <taxon>Carnobacteriaceae</taxon>
        <taxon>Trichococcus</taxon>
    </lineage>
</organism>
<dbReference type="GO" id="GO:0000271">
    <property type="term" value="P:polysaccharide biosynthetic process"/>
    <property type="evidence" value="ECO:0007669"/>
    <property type="project" value="UniProtKB-KW"/>
</dbReference>
<keyword evidence="18" id="KW-1185">Reference proteome</keyword>
<dbReference type="STRING" id="640938.TR210_1199"/>
<evidence type="ECO:0000256" key="7">
    <source>
        <dbReference type="ARBA" id="ARBA00022903"/>
    </source>
</evidence>
<accession>A0A143YQ09</accession>
<keyword evidence="5" id="KW-1003">Cell membrane</keyword>
<dbReference type="Pfam" id="PF02706">
    <property type="entry name" value="Wzz"/>
    <property type="match status" value="1"/>
</dbReference>
<gene>
    <name evidence="16" type="ORF">SAMN05216375_10649</name>
    <name evidence="15" type="ORF">TR210_1199</name>
</gene>
<evidence type="ECO:0000313" key="18">
    <source>
        <dbReference type="Proteomes" id="UP000199280"/>
    </source>
</evidence>
<evidence type="ECO:0000313" key="16">
    <source>
        <dbReference type="EMBL" id="SEJ00792.1"/>
    </source>
</evidence>
<keyword evidence="6 12" id="KW-0812">Transmembrane</keyword>
<dbReference type="InterPro" id="IPR003856">
    <property type="entry name" value="LPS_length_determ_N"/>
</dbReference>
<comment type="similarity">
    <text evidence="3">Belongs to the CpsC/CapA family.</text>
</comment>
<evidence type="ECO:0000256" key="10">
    <source>
        <dbReference type="ARBA" id="ARBA00023169"/>
    </source>
</evidence>
<protein>
    <recommendedName>
        <fullName evidence="4">Capsular polysaccharide biosynthesis protein CpsC</fullName>
    </recommendedName>
</protein>
<evidence type="ECO:0000313" key="17">
    <source>
        <dbReference type="Proteomes" id="UP000076878"/>
    </source>
</evidence>
<keyword evidence="8 12" id="KW-1133">Transmembrane helix</keyword>
<reference evidence="15 17" key="1">
    <citation type="submission" date="2016-02" db="EMBL/GenBank/DDBJ databases">
        <authorList>
            <person name="Wen L."/>
            <person name="He K."/>
            <person name="Yang H."/>
        </authorList>
    </citation>
    <scope>NUCLEOTIDE SEQUENCE [LARGE SCALE GENOMIC DNA]</scope>
    <source>
        <strain evidence="15">Trichococcus_R210</strain>
    </source>
</reference>
<dbReference type="AlphaFoldDB" id="A0A143YQ09"/>
<proteinExistence type="inferred from homology"/>
<keyword evidence="7" id="KW-0972">Capsule biogenesis/degradation</keyword>
<comment type="pathway">
    <text evidence="2">Capsule biogenesis; capsule polysaccharide biosynthesis.</text>
</comment>
<dbReference type="GO" id="GO:0005886">
    <property type="term" value="C:plasma membrane"/>
    <property type="evidence" value="ECO:0007669"/>
    <property type="project" value="UniProtKB-SubCell"/>
</dbReference>
<evidence type="ECO:0000256" key="4">
    <source>
        <dbReference type="ARBA" id="ARBA00020739"/>
    </source>
</evidence>
<dbReference type="EMBL" id="FJNB01000007">
    <property type="protein sequence ID" value="CZQ94168.1"/>
    <property type="molecule type" value="Genomic_DNA"/>
</dbReference>
<dbReference type="PANTHER" id="PTHR32309:SF13">
    <property type="entry name" value="FERRIC ENTEROBACTIN TRANSPORT PROTEIN FEPE"/>
    <property type="match status" value="1"/>
</dbReference>
<dbReference type="Proteomes" id="UP000199280">
    <property type="component" value="Unassembled WGS sequence"/>
</dbReference>
<evidence type="ECO:0000256" key="2">
    <source>
        <dbReference type="ARBA" id="ARBA00005132"/>
    </source>
</evidence>
<keyword evidence="10" id="KW-0270">Exopolysaccharide synthesis</keyword>
<name>A0A143YQ09_9LACT</name>
<evidence type="ECO:0000256" key="12">
    <source>
        <dbReference type="SAM" id="Phobius"/>
    </source>
</evidence>
<evidence type="ECO:0000256" key="5">
    <source>
        <dbReference type="ARBA" id="ARBA00022475"/>
    </source>
</evidence>
<dbReference type="RefSeq" id="WP_068622581.1">
    <property type="nucleotide sequence ID" value="NZ_FJNB01000007.1"/>
</dbReference>
<evidence type="ECO:0000256" key="11">
    <source>
        <dbReference type="ARBA" id="ARBA00045736"/>
    </source>
</evidence>
<feature type="transmembrane region" description="Helical" evidence="12">
    <location>
        <begin position="175"/>
        <end position="195"/>
    </location>
</feature>
<dbReference type="Pfam" id="PF13807">
    <property type="entry name" value="GNVR"/>
    <property type="match status" value="1"/>
</dbReference>
<evidence type="ECO:0000256" key="3">
    <source>
        <dbReference type="ARBA" id="ARBA00006683"/>
    </source>
</evidence>
<feature type="transmembrane region" description="Helical" evidence="12">
    <location>
        <begin position="21"/>
        <end position="40"/>
    </location>
</feature>
<evidence type="ECO:0000259" key="14">
    <source>
        <dbReference type="Pfam" id="PF13807"/>
    </source>
</evidence>
<feature type="domain" description="Tyrosine-protein kinase G-rich" evidence="14">
    <location>
        <begin position="148"/>
        <end position="192"/>
    </location>
</feature>
<dbReference type="Proteomes" id="UP000076878">
    <property type="component" value="Unassembled WGS sequence"/>
</dbReference>
<comment type="function">
    <text evidence="11">Required for CpsD phosphorylation. Involved in the regulation of capsular polysaccharide biosynthesis. May be part of a complex that directs the coordinated polymerization and export to the cell surface of the capsular polysaccharide.</text>
</comment>
<evidence type="ECO:0000313" key="15">
    <source>
        <dbReference type="EMBL" id="CZQ94168.1"/>
    </source>
</evidence>
<evidence type="ECO:0000259" key="13">
    <source>
        <dbReference type="Pfam" id="PF02706"/>
    </source>
</evidence>
<evidence type="ECO:0000256" key="1">
    <source>
        <dbReference type="ARBA" id="ARBA00004651"/>
    </source>
</evidence>
<dbReference type="InterPro" id="IPR050445">
    <property type="entry name" value="Bact_polysacc_biosynth/exp"/>
</dbReference>
<evidence type="ECO:0000256" key="6">
    <source>
        <dbReference type="ARBA" id="ARBA00022692"/>
    </source>
</evidence>
<sequence>MEEEISLGEIFAILKQRIGSIITWSLAGLLLAALYTFFFVTPSYQSTSKIVVNQTQNAEQAITNTDIQTNLSLINTYQGIIKEPIILEDVITSTGSDLTLGELRNKLTVQTEDSSLVFGITVSDENPYTAAELANATASSFEQKIGEILDVNSVTILSQAIADPNPVSPNTPMNLVLGLLVGMMIGVGLAFLAEFMDKTVKDEKFIEQLGWSNLGPILQMTEEELSSTRFVQVTSEVKSRNAKRRV</sequence>
<reference evidence="16 18" key="2">
    <citation type="submission" date="2016-10" db="EMBL/GenBank/DDBJ databases">
        <authorList>
            <person name="Varghese N."/>
            <person name="Submissions S."/>
        </authorList>
    </citation>
    <scope>NUCLEOTIDE SEQUENCE [LARGE SCALE GENOMIC DNA]</scope>
    <source>
        <strain evidence="16 18">DSM 22150</strain>
    </source>
</reference>
<dbReference type="GO" id="GO:0004713">
    <property type="term" value="F:protein tyrosine kinase activity"/>
    <property type="evidence" value="ECO:0007669"/>
    <property type="project" value="TreeGrafter"/>
</dbReference>
<evidence type="ECO:0000256" key="9">
    <source>
        <dbReference type="ARBA" id="ARBA00023136"/>
    </source>
</evidence>
<dbReference type="InterPro" id="IPR032807">
    <property type="entry name" value="GNVR"/>
</dbReference>
<evidence type="ECO:0000256" key="8">
    <source>
        <dbReference type="ARBA" id="ARBA00022989"/>
    </source>
</evidence>
<comment type="subcellular location">
    <subcellularLocation>
        <location evidence="1">Cell membrane</location>
        <topology evidence="1">Multi-pass membrane protein</topology>
    </subcellularLocation>
</comment>